<reference evidence="7" key="2">
    <citation type="submission" date="2021-01" db="EMBL/GenBank/DDBJ databases">
        <authorList>
            <person name="Hahn C.R."/>
            <person name="Youssef N.H."/>
            <person name="Elshahed M."/>
        </authorList>
    </citation>
    <scope>NUCLEOTIDE SEQUENCE</scope>
    <source>
        <strain evidence="7">Zod_Metabat.24</strain>
    </source>
</reference>
<evidence type="ECO:0000256" key="3">
    <source>
        <dbReference type="ARBA" id="ARBA00022692"/>
    </source>
</evidence>
<dbReference type="GO" id="GO:0005886">
    <property type="term" value="C:plasma membrane"/>
    <property type="evidence" value="ECO:0007669"/>
    <property type="project" value="UniProtKB-SubCell"/>
</dbReference>
<dbReference type="InterPro" id="IPR050367">
    <property type="entry name" value="APC_superfamily"/>
</dbReference>
<proteinExistence type="predicted"/>
<comment type="subcellular location">
    <subcellularLocation>
        <location evidence="1">Cell membrane</location>
        <topology evidence="1">Multi-pass membrane protein</topology>
    </subcellularLocation>
</comment>
<dbReference type="PANTHER" id="PTHR42770">
    <property type="entry name" value="AMINO ACID TRANSPORTER-RELATED"/>
    <property type="match status" value="1"/>
</dbReference>
<feature type="transmembrane region" description="Helical" evidence="6">
    <location>
        <begin position="350"/>
        <end position="372"/>
    </location>
</feature>
<dbReference type="GO" id="GO:0022857">
    <property type="term" value="F:transmembrane transporter activity"/>
    <property type="evidence" value="ECO:0007669"/>
    <property type="project" value="InterPro"/>
</dbReference>
<feature type="transmembrane region" description="Helical" evidence="6">
    <location>
        <begin position="274"/>
        <end position="302"/>
    </location>
</feature>
<evidence type="ECO:0000313" key="8">
    <source>
        <dbReference type="Proteomes" id="UP000809273"/>
    </source>
</evidence>
<evidence type="ECO:0000256" key="1">
    <source>
        <dbReference type="ARBA" id="ARBA00004651"/>
    </source>
</evidence>
<name>A0A9D8KE17_9DELT</name>
<organism evidence="7 8">
    <name type="scientific">Candidatus Zymogenus saltonus</name>
    <dbReference type="NCBI Taxonomy" id="2844893"/>
    <lineage>
        <taxon>Bacteria</taxon>
        <taxon>Deltaproteobacteria</taxon>
        <taxon>Candidatus Zymogenia</taxon>
        <taxon>Candidatus Zymogeniales</taxon>
        <taxon>Candidatus Zymogenaceae</taxon>
        <taxon>Candidatus Zymogenus</taxon>
    </lineage>
</organism>
<accession>A0A9D8KE17</accession>
<dbReference type="EMBL" id="JAFGIX010000022">
    <property type="protein sequence ID" value="MBN1572382.1"/>
    <property type="molecule type" value="Genomic_DNA"/>
</dbReference>
<dbReference type="Pfam" id="PF13520">
    <property type="entry name" value="AA_permease_2"/>
    <property type="match status" value="1"/>
</dbReference>
<feature type="transmembrane region" description="Helical" evidence="6">
    <location>
        <begin position="225"/>
        <end position="247"/>
    </location>
</feature>
<comment type="caution">
    <text evidence="7">The sequence shown here is derived from an EMBL/GenBank/DDBJ whole genome shotgun (WGS) entry which is preliminary data.</text>
</comment>
<dbReference type="InterPro" id="IPR002293">
    <property type="entry name" value="AA/rel_permease1"/>
</dbReference>
<evidence type="ECO:0000256" key="6">
    <source>
        <dbReference type="SAM" id="Phobius"/>
    </source>
</evidence>
<dbReference type="PIRSF" id="PIRSF006060">
    <property type="entry name" value="AA_transporter"/>
    <property type="match status" value="1"/>
</dbReference>
<keyword evidence="5 6" id="KW-0472">Membrane</keyword>
<feature type="transmembrane region" description="Helical" evidence="6">
    <location>
        <begin position="46"/>
        <end position="68"/>
    </location>
</feature>
<evidence type="ECO:0000256" key="5">
    <source>
        <dbReference type="ARBA" id="ARBA00023136"/>
    </source>
</evidence>
<protein>
    <submittedName>
        <fullName evidence="7">Amino acid permease</fullName>
    </submittedName>
</protein>
<feature type="transmembrane region" description="Helical" evidence="6">
    <location>
        <begin position="191"/>
        <end position="213"/>
    </location>
</feature>
<feature type="transmembrane region" description="Helical" evidence="6">
    <location>
        <begin position="16"/>
        <end position="40"/>
    </location>
</feature>
<dbReference type="Gene3D" id="1.20.1740.10">
    <property type="entry name" value="Amino acid/polyamine transporter I"/>
    <property type="match status" value="1"/>
</dbReference>
<feature type="transmembrane region" description="Helical" evidence="6">
    <location>
        <begin position="422"/>
        <end position="440"/>
    </location>
</feature>
<gene>
    <name evidence="7" type="ORF">JW984_04215</name>
</gene>
<reference evidence="7" key="1">
    <citation type="journal article" date="2021" name="Environ. Microbiol.">
        <title>Genomic characterization of three novel Desulfobacterota classes expand the metabolic and phylogenetic diversity of the phylum.</title>
        <authorList>
            <person name="Murphy C.L."/>
            <person name="Biggerstaff J."/>
            <person name="Eichhorn A."/>
            <person name="Ewing E."/>
            <person name="Shahan R."/>
            <person name="Soriano D."/>
            <person name="Stewart S."/>
            <person name="VanMol K."/>
            <person name="Walker R."/>
            <person name="Walters P."/>
            <person name="Elshahed M.S."/>
            <person name="Youssef N.H."/>
        </authorList>
    </citation>
    <scope>NUCLEOTIDE SEQUENCE</scope>
    <source>
        <strain evidence="7">Zod_Metabat.24</strain>
    </source>
</reference>
<dbReference type="Proteomes" id="UP000809273">
    <property type="component" value="Unassembled WGS sequence"/>
</dbReference>
<evidence type="ECO:0000256" key="2">
    <source>
        <dbReference type="ARBA" id="ARBA00022475"/>
    </source>
</evidence>
<feature type="transmembrane region" description="Helical" evidence="6">
    <location>
        <begin position="323"/>
        <end position="344"/>
    </location>
</feature>
<keyword evidence="4 6" id="KW-1133">Transmembrane helix</keyword>
<dbReference type="AlphaFoldDB" id="A0A9D8KE17"/>
<evidence type="ECO:0000313" key="7">
    <source>
        <dbReference type="EMBL" id="MBN1572382.1"/>
    </source>
</evidence>
<feature type="transmembrane region" description="Helical" evidence="6">
    <location>
        <begin position="152"/>
        <end position="171"/>
    </location>
</feature>
<feature type="transmembrane region" description="Helical" evidence="6">
    <location>
        <begin position="125"/>
        <end position="145"/>
    </location>
</feature>
<feature type="transmembrane region" description="Helical" evidence="6">
    <location>
        <begin position="392"/>
        <end position="416"/>
    </location>
</feature>
<keyword evidence="3 6" id="KW-0812">Transmembrane</keyword>
<dbReference type="PANTHER" id="PTHR42770:SF7">
    <property type="entry name" value="MEMBRANE PROTEIN"/>
    <property type="match status" value="1"/>
</dbReference>
<feature type="transmembrane region" description="Helical" evidence="6">
    <location>
        <begin position="89"/>
        <end position="113"/>
    </location>
</feature>
<keyword evidence="2" id="KW-1003">Cell membrane</keyword>
<sequence length="459" mass="49782">MEIHESEARLKKEISFLGLVAVFVGMNIGGALFSLTIVAADITGPSLPIAMIMASIPSLLALVPYSMFSTAYPTTSATYRYCQLLNPQLAFIAMFTLLLCMLVGAQPLFAMTFGQYFDDLFAADINPAVVGVIVLAVFYVVNLLGIKFTAQLQTILFIVMMAALILYVVLGVPHVRVENFTPMFPNGVGKFIAATGMLFTFCAGGLFAVDLGGEVIDGSRRYKRALVTGMGIVVGIYLLIHIVTVGAERWDALKAKGTLTTVAGNFMSPGLVDFFIIGGALVACATTINIIFTVISRGFVVISGEKIFPDFMGKVGEKSGTPYWGLTFIFIVCAASLLILASIGQKPVTIFGAMTNFGLIFPITVVCLAGAIVPFKMNAIYEKSRFKISKRLVAAVSWTAVILNTAIFLLLCMLMISIKLHLTVIMFFVFMAISALYYYGRKMVLKKRGIKMPGRPMFK</sequence>
<evidence type="ECO:0000256" key="4">
    <source>
        <dbReference type="ARBA" id="ARBA00022989"/>
    </source>
</evidence>